<keyword evidence="2" id="KW-1185">Reference proteome</keyword>
<dbReference type="RefSeq" id="WP_379893397.1">
    <property type="nucleotide sequence ID" value="NZ_CBCSCT010000004.1"/>
</dbReference>
<accession>A0ABW1ILW8</accession>
<organism evidence="1 2">
    <name type="scientific">Marinicrinis lubricantis</name>
    <dbReference type="NCBI Taxonomy" id="2086470"/>
    <lineage>
        <taxon>Bacteria</taxon>
        <taxon>Bacillati</taxon>
        <taxon>Bacillota</taxon>
        <taxon>Bacilli</taxon>
        <taxon>Bacillales</taxon>
        <taxon>Paenibacillaceae</taxon>
    </lineage>
</organism>
<proteinExistence type="predicted"/>
<dbReference type="EMBL" id="JBHSQV010000035">
    <property type="protein sequence ID" value="MFC5986074.1"/>
    <property type="molecule type" value="Genomic_DNA"/>
</dbReference>
<reference evidence="2" key="1">
    <citation type="journal article" date="2019" name="Int. J. Syst. Evol. Microbiol.">
        <title>The Global Catalogue of Microorganisms (GCM) 10K type strain sequencing project: providing services to taxonomists for standard genome sequencing and annotation.</title>
        <authorList>
            <consortium name="The Broad Institute Genomics Platform"/>
            <consortium name="The Broad Institute Genome Sequencing Center for Infectious Disease"/>
            <person name="Wu L."/>
            <person name="Ma J."/>
        </authorList>
    </citation>
    <scope>NUCLEOTIDE SEQUENCE [LARGE SCALE GENOMIC DNA]</scope>
    <source>
        <strain evidence="2">CCM 8749</strain>
    </source>
</reference>
<dbReference type="Proteomes" id="UP001596250">
    <property type="component" value="Unassembled WGS sequence"/>
</dbReference>
<protein>
    <submittedName>
        <fullName evidence="1">DUF3052 domain-containing protein</fullName>
    </submittedName>
</protein>
<gene>
    <name evidence="1" type="ORF">ACFPXP_06470</name>
</gene>
<comment type="caution">
    <text evidence="1">The sequence shown here is derived from an EMBL/GenBank/DDBJ whole genome shotgun (WGS) entry which is preliminary data.</text>
</comment>
<evidence type="ECO:0000313" key="1">
    <source>
        <dbReference type="EMBL" id="MFC5986074.1"/>
    </source>
</evidence>
<name>A0ABW1ILW8_9BACL</name>
<sequence length="132" mass="15505">MHPLLKKLQYKEEGPMLIVGSPQQFAGTMKELAPYEIHTEPKEDHYNFILIFVKSQHEVEQYAGMAVERLHSDGVLWFAYPKKTSKKYEADIHRDRGWDALNCLNYTGVRQIAIDEDWSALRFRHKDLIKSK</sequence>
<evidence type="ECO:0000313" key="2">
    <source>
        <dbReference type="Proteomes" id="UP001596250"/>
    </source>
</evidence>